<protein>
    <submittedName>
        <fullName evidence="12">Phosphomannomutase/phosphoglucomutase</fullName>
        <ecNumber evidence="12">5.4.2.2</ecNumber>
        <ecNumber evidence="12">5.4.2.8</ecNumber>
    </submittedName>
</protein>
<dbReference type="EC" id="5.4.2.2" evidence="12"/>
<dbReference type="InterPro" id="IPR036900">
    <property type="entry name" value="A-D-PHexomutase_C_sf"/>
</dbReference>
<evidence type="ECO:0000259" key="11">
    <source>
        <dbReference type="Pfam" id="PF02880"/>
    </source>
</evidence>
<dbReference type="Proteomes" id="UP000215188">
    <property type="component" value="Unassembled WGS sequence"/>
</dbReference>
<name>A0A229FUT6_9BURK</name>
<keyword evidence="13" id="KW-1185">Reference proteome</keyword>
<dbReference type="Pfam" id="PF00408">
    <property type="entry name" value="PGM_PMM_IV"/>
    <property type="match status" value="1"/>
</dbReference>
<sequence length="471" mass="51110">MELSASIFKAYDIRGVIDKTLDPSIAKLIGQSFGSAMREIGETVCVVGRDGRLSGPTLMAGLTEGLLSVGVDVIDLGVVATPMVYFGTNIKINGHQAKSGIMITGSHNPPDYNGFKMVLGSSAIYGEQIQALRERIIAKQFATGSGKRSEYDIFPEYLARIVGDVKLQRKIKIAVDCGNGVGGAFAGKLFRALGCEVEELFCEVDGTFPNHHPDPAHLENLQDLIKNLKNTDNEIGLAFDGDADRLGVVTKSGEVIFPDRQMMLFAKDVLGRNPGAQIIYDVKCTRNLATYIKQAGGEPLMWKTGHSLVKAKLKETGAPLAGEMSGHIFFKDRWYGFDDGLYTGARLLEILSGEKDLNATLEGLPNAICTPELQMPCAEGEPFVLLDKIKEKVAEGKSLGTNTLFPSSESINTIDGVRVEYADGFGLARPSNTTPIVVMRFEADSQTAIERIQAEFKQVFLGIKSDVKMPF</sequence>
<dbReference type="Pfam" id="PF02879">
    <property type="entry name" value="PGM_PMM_II"/>
    <property type="match status" value="1"/>
</dbReference>
<dbReference type="PANTHER" id="PTHR43771">
    <property type="entry name" value="PHOSPHOMANNOMUTASE"/>
    <property type="match status" value="1"/>
</dbReference>
<evidence type="ECO:0000256" key="5">
    <source>
        <dbReference type="ARBA" id="ARBA00022842"/>
    </source>
</evidence>
<dbReference type="InterPro" id="IPR005846">
    <property type="entry name" value="A-D-PHexomutase_a/b/a-III"/>
</dbReference>
<dbReference type="PRINTS" id="PR00509">
    <property type="entry name" value="PGMPMM"/>
</dbReference>
<dbReference type="SUPFAM" id="SSF55957">
    <property type="entry name" value="Phosphoglucomutase, C-terminal domain"/>
    <property type="match status" value="1"/>
</dbReference>
<dbReference type="InterPro" id="IPR005845">
    <property type="entry name" value="A-D-PHexomutase_a/b/a-II"/>
</dbReference>
<dbReference type="Pfam" id="PF02880">
    <property type="entry name" value="PGM_PMM_III"/>
    <property type="match status" value="1"/>
</dbReference>
<proteinExistence type="inferred from homology"/>
<dbReference type="GO" id="GO:0004614">
    <property type="term" value="F:phosphoglucomutase activity"/>
    <property type="evidence" value="ECO:0007669"/>
    <property type="project" value="UniProtKB-EC"/>
</dbReference>
<evidence type="ECO:0000256" key="7">
    <source>
        <dbReference type="RuleBase" id="RU004326"/>
    </source>
</evidence>
<dbReference type="EC" id="5.4.2.8" evidence="12"/>
<feature type="domain" description="Alpha-D-phosphohexomutase alpha/beta/alpha" evidence="10">
    <location>
        <begin position="156"/>
        <end position="253"/>
    </location>
</feature>
<evidence type="ECO:0000259" key="9">
    <source>
        <dbReference type="Pfam" id="PF02878"/>
    </source>
</evidence>
<keyword evidence="6 12" id="KW-0413">Isomerase</keyword>
<dbReference type="RefSeq" id="WP_089516389.1">
    <property type="nucleotide sequence ID" value="NZ_NJGG01000002.1"/>
</dbReference>
<dbReference type="GO" id="GO:0000287">
    <property type="term" value="F:magnesium ion binding"/>
    <property type="evidence" value="ECO:0007669"/>
    <property type="project" value="InterPro"/>
</dbReference>
<comment type="caution">
    <text evidence="12">The sequence shown here is derived from an EMBL/GenBank/DDBJ whole genome shotgun (WGS) entry which is preliminary data.</text>
</comment>
<evidence type="ECO:0000313" key="12">
    <source>
        <dbReference type="EMBL" id="OXL15159.1"/>
    </source>
</evidence>
<dbReference type="Pfam" id="PF02878">
    <property type="entry name" value="PGM_PMM_I"/>
    <property type="match status" value="1"/>
</dbReference>
<keyword evidence="5 7" id="KW-0460">Magnesium</keyword>
<feature type="domain" description="Alpha-D-phosphohexomutase alpha/beta/alpha" evidence="11">
    <location>
        <begin position="258"/>
        <end position="364"/>
    </location>
</feature>
<evidence type="ECO:0000256" key="4">
    <source>
        <dbReference type="ARBA" id="ARBA00022723"/>
    </source>
</evidence>
<dbReference type="InterPro" id="IPR016055">
    <property type="entry name" value="A-D-PHexomutase_a/b/a-I/II/III"/>
</dbReference>
<dbReference type="AlphaFoldDB" id="A0A229FUT6"/>
<dbReference type="EMBL" id="NJGG01000002">
    <property type="protein sequence ID" value="OXL15159.1"/>
    <property type="molecule type" value="Genomic_DNA"/>
</dbReference>
<dbReference type="InterPro" id="IPR005844">
    <property type="entry name" value="A-D-PHexomutase_a/b/a-I"/>
</dbReference>
<evidence type="ECO:0000256" key="2">
    <source>
        <dbReference type="ARBA" id="ARBA00010231"/>
    </source>
</evidence>
<feature type="domain" description="Alpha-D-phosphohexomutase C-terminal" evidence="8">
    <location>
        <begin position="392"/>
        <end position="457"/>
    </location>
</feature>
<dbReference type="GO" id="GO:0004615">
    <property type="term" value="F:phosphomannomutase activity"/>
    <property type="evidence" value="ECO:0007669"/>
    <property type="project" value="UniProtKB-EC"/>
</dbReference>
<keyword evidence="3" id="KW-0597">Phosphoprotein</keyword>
<dbReference type="PROSITE" id="PS00710">
    <property type="entry name" value="PGM_PMM"/>
    <property type="match status" value="1"/>
</dbReference>
<reference evidence="12 13" key="1">
    <citation type="submission" date="2017-06" db="EMBL/GenBank/DDBJ databases">
        <title>Reclassification of a Polynucleobacter cosmopolitanus strain isolated from tropical Lake Victoria as Polynucleobacter victoriensis comb. nov.</title>
        <authorList>
            <person name="Hahn M.W."/>
        </authorList>
    </citation>
    <scope>NUCLEOTIDE SEQUENCE [LARGE SCALE GENOMIC DNA]</scope>
    <source>
        <strain evidence="12 13">MWH-MoIso2</strain>
    </source>
</reference>
<dbReference type="InterPro" id="IPR005843">
    <property type="entry name" value="A-D-PHexomutase_C"/>
</dbReference>
<comment type="similarity">
    <text evidence="2 7">Belongs to the phosphohexose mutase family.</text>
</comment>
<accession>A0A229FUT6</accession>
<dbReference type="OrthoDB" id="9803322at2"/>
<dbReference type="PANTHER" id="PTHR43771:SF2">
    <property type="entry name" value="PHOSPHOMANNOMUTASE_PHOSPHOGLUCOMUTASE"/>
    <property type="match status" value="1"/>
</dbReference>
<evidence type="ECO:0000256" key="1">
    <source>
        <dbReference type="ARBA" id="ARBA00001946"/>
    </source>
</evidence>
<evidence type="ECO:0000256" key="3">
    <source>
        <dbReference type="ARBA" id="ARBA00022553"/>
    </source>
</evidence>
<gene>
    <name evidence="12" type="ORF">AOC33_07630</name>
</gene>
<evidence type="ECO:0000259" key="10">
    <source>
        <dbReference type="Pfam" id="PF02879"/>
    </source>
</evidence>
<evidence type="ECO:0000313" key="13">
    <source>
        <dbReference type="Proteomes" id="UP000215188"/>
    </source>
</evidence>
<evidence type="ECO:0000259" key="8">
    <source>
        <dbReference type="Pfam" id="PF00408"/>
    </source>
</evidence>
<dbReference type="CDD" id="cd03089">
    <property type="entry name" value="PMM_PGM"/>
    <property type="match status" value="1"/>
</dbReference>
<dbReference type="Gene3D" id="3.40.120.10">
    <property type="entry name" value="Alpha-D-Glucose-1,6-Bisphosphate, subunit A, domain 3"/>
    <property type="match status" value="3"/>
</dbReference>
<dbReference type="InterPro" id="IPR005841">
    <property type="entry name" value="Alpha-D-phosphohexomutase_SF"/>
</dbReference>
<dbReference type="SUPFAM" id="SSF53738">
    <property type="entry name" value="Phosphoglucomutase, first 3 domains"/>
    <property type="match status" value="3"/>
</dbReference>
<dbReference type="InterPro" id="IPR016066">
    <property type="entry name" value="A-D-PHexomutase_CS"/>
</dbReference>
<dbReference type="Gene3D" id="3.30.310.50">
    <property type="entry name" value="Alpha-D-phosphohexomutase, C-terminal domain"/>
    <property type="match status" value="1"/>
</dbReference>
<evidence type="ECO:0000256" key="6">
    <source>
        <dbReference type="ARBA" id="ARBA00023235"/>
    </source>
</evidence>
<feature type="domain" description="Alpha-D-phosphohexomutase alpha/beta/alpha" evidence="9">
    <location>
        <begin position="7"/>
        <end position="139"/>
    </location>
</feature>
<dbReference type="GO" id="GO:0005975">
    <property type="term" value="P:carbohydrate metabolic process"/>
    <property type="evidence" value="ECO:0007669"/>
    <property type="project" value="InterPro"/>
</dbReference>
<comment type="cofactor">
    <cofactor evidence="1">
        <name>Mg(2+)</name>
        <dbReference type="ChEBI" id="CHEBI:18420"/>
    </cofactor>
</comment>
<organism evidence="12 13">
    <name type="scientific">Polynucleobacter cosmopolitanus</name>
    <dbReference type="NCBI Taxonomy" id="351345"/>
    <lineage>
        <taxon>Bacteria</taxon>
        <taxon>Pseudomonadati</taxon>
        <taxon>Pseudomonadota</taxon>
        <taxon>Betaproteobacteria</taxon>
        <taxon>Burkholderiales</taxon>
        <taxon>Burkholderiaceae</taxon>
        <taxon>Polynucleobacter</taxon>
    </lineage>
</organism>
<keyword evidence="4 7" id="KW-0479">Metal-binding</keyword>